<dbReference type="SMART" id="SM00355">
    <property type="entry name" value="ZnF_C2H2"/>
    <property type="match status" value="2"/>
</dbReference>
<reference evidence="4 5" key="1">
    <citation type="journal article" date="2021" name="Elife">
        <title>Chloroplast acquisition without the gene transfer in kleptoplastic sea slugs, Plakobranchus ocellatus.</title>
        <authorList>
            <person name="Maeda T."/>
            <person name="Takahashi S."/>
            <person name="Yoshida T."/>
            <person name="Shimamura S."/>
            <person name="Takaki Y."/>
            <person name="Nagai Y."/>
            <person name="Toyoda A."/>
            <person name="Suzuki Y."/>
            <person name="Arimoto A."/>
            <person name="Ishii H."/>
            <person name="Satoh N."/>
            <person name="Nishiyama T."/>
            <person name="Hasebe M."/>
            <person name="Maruyama T."/>
            <person name="Minagawa J."/>
            <person name="Obokata J."/>
            <person name="Shigenobu S."/>
        </authorList>
    </citation>
    <scope>NUCLEOTIDE SEQUENCE [LARGE SCALE GENOMIC DNA]</scope>
</reference>
<evidence type="ECO:0000259" key="3">
    <source>
        <dbReference type="PROSITE" id="PS00028"/>
    </source>
</evidence>
<feature type="compositionally biased region" description="Basic and acidic residues" evidence="2">
    <location>
        <begin position="1376"/>
        <end position="1385"/>
    </location>
</feature>
<feature type="region of interest" description="Disordered" evidence="2">
    <location>
        <begin position="317"/>
        <end position="445"/>
    </location>
</feature>
<feature type="compositionally biased region" description="Basic and acidic residues" evidence="2">
    <location>
        <begin position="1601"/>
        <end position="1610"/>
    </location>
</feature>
<feature type="domain" description="C2H2-type" evidence="3">
    <location>
        <begin position="38"/>
        <end position="60"/>
    </location>
</feature>
<comment type="caution">
    <text evidence="4">The sequence shown here is derived from an EMBL/GenBank/DDBJ whole genome shotgun (WGS) entry which is preliminary data.</text>
</comment>
<accession>A0AAV4GQC0</accession>
<feature type="compositionally biased region" description="Polar residues" evidence="2">
    <location>
        <begin position="1335"/>
        <end position="1358"/>
    </location>
</feature>
<feature type="region of interest" description="Disordered" evidence="2">
    <location>
        <begin position="603"/>
        <end position="629"/>
    </location>
</feature>
<name>A0AAV4GQC0_9GAST</name>
<feature type="region of interest" description="Disordered" evidence="2">
    <location>
        <begin position="1680"/>
        <end position="1739"/>
    </location>
</feature>
<feature type="compositionally biased region" description="Polar residues" evidence="2">
    <location>
        <begin position="511"/>
        <end position="525"/>
    </location>
</feature>
<keyword evidence="5" id="KW-1185">Reference proteome</keyword>
<feature type="region of interest" description="Disordered" evidence="2">
    <location>
        <begin position="1"/>
        <end position="24"/>
    </location>
</feature>
<feature type="compositionally biased region" description="Polar residues" evidence="2">
    <location>
        <begin position="1462"/>
        <end position="1472"/>
    </location>
</feature>
<feature type="coiled-coil region" evidence="1">
    <location>
        <begin position="1207"/>
        <end position="1234"/>
    </location>
</feature>
<evidence type="ECO:0000313" key="5">
    <source>
        <dbReference type="Proteomes" id="UP000762676"/>
    </source>
</evidence>
<feature type="compositionally biased region" description="Polar residues" evidence="2">
    <location>
        <begin position="391"/>
        <end position="409"/>
    </location>
</feature>
<protein>
    <submittedName>
        <fullName evidence="4">Zinc finger protein 106</fullName>
    </submittedName>
</protein>
<feature type="compositionally biased region" description="Basic and acidic residues" evidence="2">
    <location>
        <begin position="932"/>
        <end position="959"/>
    </location>
</feature>
<feature type="compositionally biased region" description="Polar residues" evidence="2">
    <location>
        <begin position="903"/>
        <end position="928"/>
    </location>
</feature>
<dbReference type="Proteomes" id="UP000762676">
    <property type="component" value="Unassembled WGS sequence"/>
</dbReference>
<keyword evidence="1" id="KW-0175">Coiled coil</keyword>
<evidence type="ECO:0000256" key="2">
    <source>
        <dbReference type="SAM" id="MobiDB-lite"/>
    </source>
</evidence>
<feature type="region of interest" description="Disordered" evidence="2">
    <location>
        <begin position="1321"/>
        <end position="1385"/>
    </location>
</feature>
<feature type="region of interest" description="Disordered" evidence="2">
    <location>
        <begin position="511"/>
        <end position="551"/>
    </location>
</feature>
<feature type="region of interest" description="Disordered" evidence="2">
    <location>
        <begin position="1443"/>
        <end position="1472"/>
    </location>
</feature>
<feature type="region of interest" description="Disordered" evidence="2">
    <location>
        <begin position="1576"/>
        <end position="1621"/>
    </location>
</feature>
<feature type="compositionally biased region" description="Polar residues" evidence="2">
    <location>
        <begin position="760"/>
        <end position="769"/>
    </location>
</feature>
<feature type="compositionally biased region" description="Low complexity" evidence="2">
    <location>
        <begin position="427"/>
        <end position="438"/>
    </location>
</feature>
<evidence type="ECO:0000256" key="1">
    <source>
        <dbReference type="SAM" id="Coils"/>
    </source>
</evidence>
<gene>
    <name evidence="4" type="ORF">ElyMa_004227100</name>
</gene>
<feature type="compositionally biased region" description="Polar residues" evidence="2">
    <location>
        <begin position="1681"/>
        <end position="1694"/>
    </location>
</feature>
<feature type="compositionally biased region" description="Low complexity" evidence="2">
    <location>
        <begin position="1000"/>
        <end position="1045"/>
    </location>
</feature>
<feature type="compositionally biased region" description="Low complexity" evidence="2">
    <location>
        <begin position="1054"/>
        <end position="1067"/>
    </location>
</feature>
<feature type="compositionally biased region" description="Low complexity" evidence="2">
    <location>
        <begin position="1245"/>
        <end position="1256"/>
    </location>
</feature>
<dbReference type="EMBL" id="BMAT01008551">
    <property type="protein sequence ID" value="GFR87587.1"/>
    <property type="molecule type" value="Genomic_DNA"/>
</dbReference>
<feature type="compositionally biased region" description="Polar residues" evidence="2">
    <location>
        <begin position="532"/>
        <end position="545"/>
    </location>
</feature>
<sequence length="1969" mass="215346">MSDLSSEASSVRSSGASAKSETATSSAVSSSIAKKLQCDLCKLSYSSDKELTEHLVSLMHHTKLDNKEEDAVHNCILCNVKCKDMADYRRHIGLNSHLDEISRLKGEKVERKKSKKSRWNSKGYECQEHHYKSSQNFNSDYNRFRSQLSANSAPWSYNNNQSRNVSPWHFNPPPPPRAFRGGREETIDGCGTMFSYQDNFLVQNKANYQNQHFFDFPHNNNSDDWGSPDHFYGRDAYRSSGGQRFEPWGSGMYRDGYGPPKQDFYHQYGNRKNCQGDRDFHRQNYFEDNQHGHWDERSLQMQEQFLASIEDNNEGRSRFQWHGRSSSMDIDEGNQGAFDRPKWGSGAKPLARTTTSTSSSEKLKGEELLVTSVQSAVDRKRPIQDEEPLDSSGSASRKNFCSRNLSPGNKNPPEEDRPGSFRQGQKSAPSTSSVSSRSTAEEIDSTSADLLLRAERLCKELREKRLASAQVSSKKTSTKQQETLLSQKLDAISQQRQQKYFKGIIKDGQDLSSADSGISTGGLSQDSKKHSQQSVSRDAIPNSSKEQQRSMSDIRKLLENTIPVSKDMETNVSQKELKTIDKTANQNFATALSDTVSPVLSKHGLAVSQRERRDSSSSTGSKQAPKAVVRPQVLNKDSLKKMINAPRSRDERLHLAKLLHSRDDAQHKAVAGAATSRPLQLEGLYDNQSLDLDAPVDAVTSSNLTSVIKLEDLGVNVREQILSIIGASCPRAEEIELPLTTPKTKHDPSYTKHGAEDNGVLSNTETSLGQKKKQQDQVSIVKKKSDIGSENIKKKKAKKKDEGNSKLKQPKSKDSLMAGKSTSIKTLDTDFDRAVKTKPKFPSSPDVIFLVDSEEEFQCSPTLSVEEKTPPKKKKKKKKNETQEDQQSQVSSSMESDDVSPVHWSSKTPSLVRSFLPQQNPNLKTQSGKGKVGFDKETSQWSFKEPHADKHGKDLDHPISKPPASKTKILSKAQKARPEQESSLNRQNVLEKFPLLLKTTPTPAIPSLSTPSSLPPSTSSTAAQMSSAKRQESVGLGLSSLHSSSTAARSYAKAVPMSSSPSLSSSLALPQSVASFSTAASGPTTTDHSVNLQLPPSIHLANRSAQPEPTTAPQETEPVHIEDKDGAMWTKSEGKAEMEENSVVVMDESDGVVAVEDDGLSLSSSVHSGEASNQAMAELLYLSEREEQIKQESRSMELRLTRLHRLLEQAVVQINKCTERRTQLQEEEKDISNKRLALLRDAAKGRASGASSTTSSLNPPAAVLSEESRKTEAPIDSVSLGKLAAAPVTSSLLSTPSTSVTSSTASSLSKADWLAKFASFLPPDPTQEEERQAVSRLSHSTSAPDSHAGQGQQLTNIPSHRERASGLSRLNTDAEDPTRVSKKDESLFGVGSLSSKTSESLVSNNSALVDTASTNKTVPTASTKVLKDLTCMYVGSFLTPSAPVSTGKPSLANQGKDKNIDPVSNVNSINPTREYKGTQSVDLIPERVIPLLEPGTRLYCSGSVGTGDDSDIGSVASSLASGTSLGEQITQYCRATPGASLVSSAPGAGLRGGVGAVLRQQGPDLSVIISSDASLSDYQSGSNRRGEEEEDVESCYNRSGRGKEDEDSGSRKGRHSMRAEDILLQHPELGRRGIYGTLNQEAVRSAEALHLMERNYQEELGSTPHKGQVETADVAMLPSAHSPNKGSAVNLSDCSGSGGGKKKKLLTRQEREASQLTRHRKRWLVSSSSDEEQVEENNVTGGIQEAKLISVAKETSPRTYCDDKGNIVIKTEPISLKQEGPEDIVVAECDSSTNLGIVDSESIRQRTQTLREMRESFERTFGRSPRDKTAMVREGEFGVGVNSTTPEASLVASKSALSKGLNRIVGDESILVSDDRLEKELPSEEEMLREACVQRFEGSCKPVCEMQVVDSHLYVGYQNLCISVFDLEGSAEKISEHPFGHLECFYVTEINETLTVIVGNGCFLTFCSA</sequence>
<evidence type="ECO:0000313" key="4">
    <source>
        <dbReference type="EMBL" id="GFR87587.1"/>
    </source>
</evidence>
<organism evidence="4 5">
    <name type="scientific">Elysia marginata</name>
    <dbReference type="NCBI Taxonomy" id="1093978"/>
    <lineage>
        <taxon>Eukaryota</taxon>
        <taxon>Metazoa</taxon>
        <taxon>Spiralia</taxon>
        <taxon>Lophotrochozoa</taxon>
        <taxon>Mollusca</taxon>
        <taxon>Gastropoda</taxon>
        <taxon>Heterobranchia</taxon>
        <taxon>Euthyneura</taxon>
        <taxon>Panpulmonata</taxon>
        <taxon>Sacoglossa</taxon>
        <taxon>Placobranchoidea</taxon>
        <taxon>Plakobranchidae</taxon>
        <taxon>Elysia</taxon>
    </lineage>
</organism>
<feature type="compositionally biased region" description="Polar residues" evidence="2">
    <location>
        <begin position="885"/>
        <end position="894"/>
    </location>
</feature>
<feature type="compositionally biased region" description="Basic and acidic residues" evidence="2">
    <location>
        <begin position="744"/>
        <end position="756"/>
    </location>
</feature>
<feature type="region of interest" description="Disordered" evidence="2">
    <location>
        <begin position="1242"/>
        <end position="1274"/>
    </location>
</feature>
<dbReference type="InterPro" id="IPR013087">
    <property type="entry name" value="Znf_C2H2_type"/>
</dbReference>
<feature type="region of interest" description="Disordered" evidence="2">
    <location>
        <begin position="1000"/>
        <end position="1067"/>
    </location>
</feature>
<feature type="region of interest" description="Disordered" evidence="2">
    <location>
        <begin position="739"/>
        <end position="987"/>
    </location>
</feature>
<feature type="non-terminal residue" evidence="4">
    <location>
        <position position="1969"/>
    </location>
</feature>
<proteinExistence type="predicted"/>
<feature type="compositionally biased region" description="Polar residues" evidence="2">
    <location>
        <begin position="1443"/>
        <end position="1453"/>
    </location>
</feature>
<dbReference type="PROSITE" id="PS00028">
    <property type="entry name" value="ZINC_FINGER_C2H2_1"/>
    <property type="match status" value="1"/>
</dbReference>